<dbReference type="Proteomes" id="UP001314170">
    <property type="component" value="Unassembled WGS sequence"/>
</dbReference>
<name>A0AAV1RIZ8_9ROSI</name>
<proteinExistence type="predicted"/>
<accession>A0AAV1RIZ8</accession>
<dbReference type="AlphaFoldDB" id="A0AAV1RIZ8"/>
<evidence type="ECO:0000313" key="2">
    <source>
        <dbReference type="Proteomes" id="UP001314170"/>
    </source>
</evidence>
<reference evidence="1 2" key="1">
    <citation type="submission" date="2024-01" db="EMBL/GenBank/DDBJ databases">
        <authorList>
            <person name="Waweru B."/>
        </authorList>
    </citation>
    <scope>NUCLEOTIDE SEQUENCE [LARGE SCALE GENOMIC DNA]</scope>
</reference>
<dbReference type="EMBL" id="CAWUPB010000994">
    <property type="protein sequence ID" value="CAK7335860.1"/>
    <property type="molecule type" value="Genomic_DNA"/>
</dbReference>
<evidence type="ECO:0000313" key="1">
    <source>
        <dbReference type="EMBL" id="CAK7335860.1"/>
    </source>
</evidence>
<gene>
    <name evidence="1" type="ORF">DCAF_LOCUS10863</name>
</gene>
<keyword evidence="2" id="KW-1185">Reference proteome</keyword>
<organism evidence="1 2">
    <name type="scientific">Dovyalis caffra</name>
    <dbReference type="NCBI Taxonomy" id="77055"/>
    <lineage>
        <taxon>Eukaryota</taxon>
        <taxon>Viridiplantae</taxon>
        <taxon>Streptophyta</taxon>
        <taxon>Embryophyta</taxon>
        <taxon>Tracheophyta</taxon>
        <taxon>Spermatophyta</taxon>
        <taxon>Magnoliopsida</taxon>
        <taxon>eudicotyledons</taxon>
        <taxon>Gunneridae</taxon>
        <taxon>Pentapetalae</taxon>
        <taxon>rosids</taxon>
        <taxon>fabids</taxon>
        <taxon>Malpighiales</taxon>
        <taxon>Salicaceae</taxon>
        <taxon>Flacourtieae</taxon>
        <taxon>Dovyalis</taxon>
    </lineage>
</organism>
<protein>
    <submittedName>
        <fullName evidence="1">Uncharacterized protein</fullName>
    </submittedName>
</protein>
<comment type="caution">
    <text evidence="1">The sequence shown here is derived from an EMBL/GenBank/DDBJ whole genome shotgun (WGS) entry which is preliminary data.</text>
</comment>
<sequence>MERSTYWNNEEVWVMEWVDRARKWVVRVREESGEEKGPLRRDGGEQWEKRVMRYPVVAPEFSNDVHRCEGWSGREKVVVRLEERKVMTNWGFGFEEKEKVSVKPEGRKKMRLFEGKS</sequence>